<comment type="caution">
    <text evidence="16">The sequence shown here is derived from an EMBL/GenBank/DDBJ whole genome shotgun (WGS) entry which is preliminary data.</text>
</comment>
<dbReference type="GO" id="GO:0030163">
    <property type="term" value="P:protein catabolic process"/>
    <property type="evidence" value="ECO:0007669"/>
    <property type="project" value="UniProtKB-UniRule"/>
</dbReference>
<reference evidence="16 17" key="1">
    <citation type="submission" date="2020-09" db="EMBL/GenBank/DDBJ databases">
        <title>Genomic characterization of a novel Parvarchaeota family in acid mine drainage sediments.</title>
        <authorList>
            <person name="Luo Z.-H."/>
        </authorList>
    </citation>
    <scope>NUCLEOTIDE SEQUENCE [LARGE SCALE GENOMIC DNA]</scope>
    <source>
        <strain evidence="16">MAS1_bins.189</strain>
    </source>
</reference>
<dbReference type="GO" id="GO:0004176">
    <property type="term" value="F:ATP-dependent peptidase activity"/>
    <property type="evidence" value="ECO:0007669"/>
    <property type="project" value="UniProtKB-UniRule"/>
</dbReference>
<comment type="subunit">
    <text evidence="13 14">Homohexamer. Organized in a ring with a central cavity.</text>
</comment>
<evidence type="ECO:0000259" key="15">
    <source>
        <dbReference type="PROSITE" id="PS51786"/>
    </source>
</evidence>
<dbReference type="EMBL" id="JADFAR010000005">
    <property type="protein sequence ID" value="MBE5728303.1"/>
    <property type="molecule type" value="Genomic_DNA"/>
</dbReference>
<evidence type="ECO:0000256" key="11">
    <source>
        <dbReference type="ARBA" id="ARBA00022989"/>
    </source>
</evidence>
<dbReference type="InterPro" id="IPR020568">
    <property type="entry name" value="Ribosomal_Su5_D2-typ_SF"/>
</dbReference>
<evidence type="ECO:0000256" key="10">
    <source>
        <dbReference type="ARBA" id="ARBA00022840"/>
    </source>
</evidence>
<dbReference type="AlphaFoldDB" id="A0A8T3USN3"/>
<evidence type="ECO:0000256" key="8">
    <source>
        <dbReference type="ARBA" id="ARBA00022801"/>
    </source>
</evidence>
<dbReference type="PROSITE" id="PS51786">
    <property type="entry name" value="LON_PROTEOLYTIC"/>
    <property type="match status" value="1"/>
</dbReference>
<dbReference type="SMART" id="SM00382">
    <property type="entry name" value="AAA"/>
    <property type="match status" value="1"/>
</dbReference>
<dbReference type="InterPro" id="IPR002078">
    <property type="entry name" value="Sigma_54_int"/>
</dbReference>
<organism evidence="16 17">
    <name type="scientific">Candidatus Acidifodinimicrobium mancum</name>
    <dbReference type="NCBI Taxonomy" id="2898728"/>
    <lineage>
        <taxon>Archaea</taxon>
        <taxon>Candidatus Parvarchaeota</taxon>
        <taxon>Candidatus Acidifodinimicrobiaceae</taxon>
        <taxon>Candidatus Acidifodinimicrobium</taxon>
    </lineage>
</organism>
<protein>
    <recommendedName>
        <fullName evidence="3 14">Archaeal Lon protease</fullName>
        <ecNumber evidence="14">3.4.21.-</ecNumber>
    </recommendedName>
    <alternativeName>
        <fullName evidence="14">ATP-dependent protease La homolog</fullName>
    </alternativeName>
</protein>
<evidence type="ECO:0000256" key="3">
    <source>
        <dbReference type="ARBA" id="ARBA00022016"/>
    </source>
</evidence>
<dbReference type="GO" id="GO:0005886">
    <property type="term" value="C:plasma membrane"/>
    <property type="evidence" value="ECO:0007669"/>
    <property type="project" value="UniProtKB-SubCell"/>
</dbReference>
<dbReference type="Gene3D" id="1.10.8.60">
    <property type="match status" value="1"/>
</dbReference>
<dbReference type="EC" id="3.4.21.-" evidence="14"/>
<dbReference type="Pfam" id="PF00158">
    <property type="entry name" value="Sigma54_activat"/>
    <property type="match status" value="1"/>
</dbReference>
<dbReference type="InterPro" id="IPR046843">
    <property type="entry name" value="LonB_AAA-LID"/>
</dbReference>
<feature type="transmembrane region" description="Helical" evidence="14">
    <location>
        <begin position="165"/>
        <end position="184"/>
    </location>
</feature>
<dbReference type="InterPro" id="IPR027065">
    <property type="entry name" value="Lon_Prtase"/>
</dbReference>
<evidence type="ECO:0000256" key="2">
    <source>
        <dbReference type="ARBA" id="ARBA00009579"/>
    </source>
</evidence>
<evidence type="ECO:0000256" key="14">
    <source>
        <dbReference type="RuleBase" id="RU369001"/>
    </source>
</evidence>
<evidence type="ECO:0000256" key="9">
    <source>
        <dbReference type="ARBA" id="ARBA00022825"/>
    </source>
</evidence>
<evidence type="ECO:0000256" key="7">
    <source>
        <dbReference type="ARBA" id="ARBA00022741"/>
    </source>
</evidence>
<evidence type="ECO:0000256" key="1">
    <source>
        <dbReference type="ARBA" id="ARBA00004651"/>
    </source>
</evidence>
<comment type="similarity">
    <text evidence="2 14">Belongs to the peptidase S16 family. Archaeal LonB subfamily.</text>
</comment>
<evidence type="ECO:0000313" key="16">
    <source>
        <dbReference type="EMBL" id="MBE5728303.1"/>
    </source>
</evidence>
<evidence type="ECO:0000256" key="4">
    <source>
        <dbReference type="ARBA" id="ARBA00022475"/>
    </source>
</evidence>
<evidence type="ECO:0000256" key="6">
    <source>
        <dbReference type="ARBA" id="ARBA00022692"/>
    </source>
</evidence>
<dbReference type="InterPro" id="IPR004663">
    <property type="entry name" value="Lon_arc"/>
</dbReference>
<comment type="function">
    <text evidence="14">ATP-dependent serine protease that mediates the selective degradation of mutant and abnormal proteins as well as certain short-lived regulatory proteins. Degrades polypeptides processively.</text>
</comment>
<evidence type="ECO:0000256" key="5">
    <source>
        <dbReference type="ARBA" id="ARBA00022670"/>
    </source>
</evidence>
<dbReference type="InterPro" id="IPR008269">
    <property type="entry name" value="Lon_proteolytic"/>
</dbReference>
<feature type="transmembrane region" description="Helical" evidence="14">
    <location>
        <begin position="132"/>
        <end position="153"/>
    </location>
</feature>
<dbReference type="Proteomes" id="UP000718571">
    <property type="component" value="Unassembled WGS sequence"/>
</dbReference>
<feature type="domain" description="Lon proteolytic" evidence="15">
    <location>
        <begin position="452"/>
        <end position="630"/>
    </location>
</feature>
<dbReference type="GO" id="GO:0006355">
    <property type="term" value="P:regulation of DNA-templated transcription"/>
    <property type="evidence" value="ECO:0007669"/>
    <property type="project" value="InterPro"/>
</dbReference>
<dbReference type="InterPro" id="IPR027417">
    <property type="entry name" value="P-loop_NTPase"/>
</dbReference>
<keyword evidence="7 14" id="KW-0547">Nucleotide-binding</keyword>
<dbReference type="GO" id="GO:0006508">
    <property type="term" value="P:proteolysis"/>
    <property type="evidence" value="ECO:0007669"/>
    <property type="project" value="UniProtKB-KW"/>
</dbReference>
<dbReference type="NCBIfam" id="TIGR00764">
    <property type="entry name" value="lon_rel"/>
    <property type="match status" value="1"/>
</dbReference>
<dbReference type="Pfam" id="PF01078">
    <property type="entry name" value="Mg_chelatase"/>
    <property type="match status" value="1"/>
</dbReference>
<keyword evidence="4 14" id="KW-1003">Cell membrane</keyword>
<dbReference type="GO" id="GO:0004252">
    <property type="term" value="F:serine-type endopeptidase activity"/>
    <property type="evidence" value="ECO:0007669"/>
    <property type="project" value="UniProtKB-UniRule"/>
</dbReference>
<name>A0A8T3USN3_9ARCH</name>
<dbReference type="PANTHER" id="PTHR10046">
    <property type="entry name" value="ATP DEPENDENT LON PROTEASE FAMILY MEMBER"/>
    <property type="match status" value="1"/>
</dbReference>
<sequence>MVKRNLKKLKSKTKEDVFSIDFKTTNDIKISNKMIDQVIGQDKATEIIKKAAIQRRNVLLVGSPGTGKSMLGQALSELLPAEKLQDIVSLPNQKDENNPLIRTFPAGEGKKFVAQAKMKSVAGMNSGNSMTIFLGILVVFFVATYIVSMIVNTQKNDILAAADQISGTLFIITILIGFLFILLMTRLSRVRITPLAPKLLLDNSGAKTAPFVDATGAHEGALLGDVLHDPFQSGGLGTPSHERVVLGDIHKANGGVLFIDEIADMTPEMQIQLLTAMQEKKSAITGRSERSAGAMVKTEPVPCDFILVGAGNPESIMKMSPALRSRIRGYGYEVYMEDNMPDTMENRNKIAIFVAQEVKKDGKIPPFSREAVAEIVKEAKRRADKKNSLTLRLRELGGIIRVAGDMSREKNKKVVDISDVINAKEYAGSFEQQVASRFIKEKKEYEVIQVSGSHVGKVNGLAVIENSDSGLMLPIEAIVTKSMRKGGGEIIATGKLGEIAQEAVKNVGAIIKLYSKQQLSDYDIHIQFLQAYSGVEGDSASISVATAILSAITGIPVKQSIAMTGSLSILGEVLPVGGITSKVEAAVNAGIKEVIIPASNFGDLVLPNNADIKVIPVSTLSEVIDHAMENGRERTKLIKTIKGAFKKKPVV</sequence>
<dbReference type="Gene3D" id="3.30.230.10">
    <property type="match status" value="1"/>
</dbReference>
<dbReference type="InterPro" id="IPR000523">
    <property type="entry name" value="Mg_chelatse_chII-like_cat_dom"/>
</dbReference>
<evidence type="ECO:0000256" key="12">
    <source>
        <dbReference type="ARBA" id="ARBA00023136"/>
    </source>
</evidence>
<keyword evidence="11 14" id="KW-1133">Transmembrane helix</keyword>
<keyword evidence="9 14" id="KW-0720">Serine protease</keyword>
<keyword evidence="10 14" id="KW-0067">ATP-binding</keyword>
<keyword evidence="5 14" id="KW-0645">Protease</keyword>
<comment type="subcellular location">
    <subcellularLocation>
        <location evidence="1 14">Cell membrane</location>
        <topology evidence="1 14">Multi-pass membrane protein</topology>
    </subcellularLocation>
</comment>
<keyword evidence="8 14" id="KW-0378">Hydrolase</keyword>
<evidence type="ECO:0000313" key="17">
    <source>
        <dbReference type="Proteomes" id="UP000718571"/>
    </source>
</evidence>
<dbReference type="Gene3D" id="3.40.50.300">
    <property type="entry name" value="P-loop containing nucleotide triphosphate hydrolases"/>
    <property type="match status" value="2"/>
</dbReference>
<keyword evidence="12 14" id="KW-0472">Membrane</keyword>
<proteinExistence type="inferred from homology"/>
<dbReference type="SUPFAM" id="SSF54211">
    <property type="entry name" value="Ribosomal protein S5 domain 2-like"/>
    <property type="match status" value="1"/>
</dbReference>
<dbReference type="Pfam" id="PF05362">
    <property type="entry name" value="Lon_C"/>
    <property type="match status" value="1"/>
</dbReference>
<dbReference type="SUPFAM" id="SSF52540">
    <property type="entry name" value="P-loop containing nucleoside triphosphate hydrolases"/>
    <property type="match status" value="1"/>
</dbReference>
<gene>
    <name evidence="16" type="primary">lonB</name>
    <name evidence="16" type="ORF">IHE51_00375</name>
</gene>
<accession>A0A8T3USN3</accession>
<dbReference type="InterPro" id="IPR003593">
    <property type="entry name" value="AAA+_ATPase"/>
</dbReference>
<dbReference type="PRINTS" id="PR00830">
    <property type="entry name" value="ENDOLAPTASE"/>
</dbReference>
<keyword evidence="6 14" id="KW-0812">Transmembrane</keyword>
<evidence type="ECO:0000256" key="13">
    <source>
        <dbReference type="ARBA" id="ARBA00026070"/>
    </source>
</evidence>
<dbReference type="InterPro" id="IPR014721">
    <property type="entry name" value="Ribsml_uS5_D2-typ_fold_subgr"/>
</dbReference>
<dbReference type="GO" id="GO:0005524">
    <property type="term" value="F:ATP binding"/>
    <property type="evidence" value="ECO:0007669"/>
    <property type="project" value="UniProtKB-UniRule"/>
</dbReference>
<dbReference type="Pfam" id="PF20436">
    <property type="entry name" value="LonB_AAA-LID"/>
    <property type="match status" value="1"/>
</dbReference>